<organism evidence="9">
    <name type="scientific">Blumeria graminis f. sp. tritici 96224</name>
    <dbReference type="NCBI Taxonomy" id="1268274"/>
    <lineage>
        <taxon>Eukaryota</taxon>
        <taxon>Fungi</taxon>
        <taxon>Dikarya</taxon>
        <taxon>Ascomycota</taxon>
        <taxon>Pezizomycotina</taxon>
        <taxon>Leotiomycetes</taxon>
        <taxon>Erysiphales</taxon>
        <taxon>Erysiphaceae</taxon>
        <taxon>Blumeria</taxon>
    </lineage>
</organism>
<keyword evidence="2" id="KW-0808">Transferase</keyword>
<evidence type="ECO:0000259" key="7">
    <source>
        <dbReference type="PROSITE" id="PS51698"/>
    </source>
</evidence>
<dbReference type="GO" id="GO:0071218">
    <property type="term" value="P:cellular response to misfolded protein"/>
    <property type="evidence" value="ECO:0007669"/>
    <property type="project" value="TreeGrafter"/>
</dbReference>
<proteinExistence type="predicted"/>
<reference evidence="10" key="1">
    <citation type="journal article" date="2013" name="Nat. Genet.">
        <title>The wheat powdery mildew genome shows the unique evolution of an obligate biotroph.</title>
        <authorList>
            <person name="Wicker T."/>
            <person name="Oberhaensli S."/>
            <person name="Parlange F."/>
            <person name="Buchmann J.P."/>
            <person name="Shatalina M."/>
            <person name="Roffler S."/>
            <person name="Ben-David R."/>
            <person name="Dolezel J."/>
            <person name="Simkova H."/>
            <person name="Schulze-Lefert P."/>
            <person name="Spanu P.D."/>
            <person name="Bruggmann R."/>
            <person name="Amselem J."/>
            <person name="Quesneville H."/>
            <person name="Ver Loren van Themaat E."/>
            <person name="Paape T."/>
            <person name="Shimizu K.K."/>
            <person name="Keller B."/>
        </authorList>
    </citation>
    <scope>NUCLEOTIDE SEQUENCE [LARGE SCALE GENOMIC DNA]</scope>
    <source>
        <strain evidence="10">96224</strain>
    </source>
</reference>
<evidence type="ECO:0000256" key="1">
    <source>
        <dbReference type="ARBA" id="ARBA00000900"/>
    </source>
</evidence>
<dbReference type="Pfam" id="PF04564">
    <property type="entry name" value="U-box"/>
    <property type="match status" value="1"/>
</dbReference>
<keyword evidence="5" id="KW-0413">Isomerase</keyword>
<dbReference type="GO" id="GO:0061630">
    <property type="term" value="F:ubiquitin protein ligase activity"/>
    <property type="evidence" value="ECO:0007669"/>
    <property type="project" value="UniProtKB-EC"/>
</dbReference>
<dbReference type="InterPro" id="IPR019734">
    <property type="entry name" value="TPR_rpt"/>
</dbReference>
<dbReference type="PROSITE" id="PS50005">
    <property type="entry name" value="TPR"/>
    <property type="match status" value="1"/>
</dbReference>
<dbReference type="AlphaFoldDB" id="A0A061HHT4"/>
<name>A0A061HHT4_BLUGR</name>
<keyword evidence="5" id="KW-0697">Rotamase</keyword>
<dbReference type="EMBL" id="KE375071">
    <property type="protein sequence ID" value="EPQ64294.1"/>
    <property type="molecule type" value="Genomic_DNA"/>
</dbReference>
<keyword evidence="3" id="KW-0677">Repeat</keyword>
<evidence type="ECO:0000313" key="8">
    <source>
        <dbReference type="EMBL" id="EPQ64294.1"/>
    </source>
</evidence>
<dbReference type="GO" id="GO:0003755">
    <property type="term" value="F:peptidyl-prolyl cis-trans isomerase activity"/>
    <property type="evidence" value="ECO:0007669"/>
    <property type="project" value="UniProtKB-KW"/>
</dbReference>
<dbReference type="HOGENOM" id="CLU_056455_1_1_1"/>
<accession>A0A061HHT4</accession>
<dbReference type="SMART" id="SM00504">
    <property type="entry name" value="Ubox"/>
    <property type="match status" value="1"/>
</dbReference>
<dbReference type="Gene3D" id="3.30.40.10">
    <property type="entry name" value="Zinc/RING finger domain, C3HC4 (zinc finger)"/>
    <property type="match status" value="1"/>
</dbReference>
<reference evidence="9" key="3">
    <citation type="submission" date="2018-07" db="EMBL/GenBank/DDBJ databases">
        <authorList>
            <person name="Quirk P.G."/>
            <person name="Krulwich T.A."/>
        </authorList>
    </citation>
    <scope>NUCLEOTIDE SEQUENCE</scope>
    <source>
        <strain evidence="9">96224</strain>
    </source>
</reference>
<dbReference type="SUPFAM" id="SSF48452">
    <property type="entry name" value="TPR-like"/>
    <property type="match status" value="1"/>
</dbReference>
<evidence type="ECO:0000256" key="5">
    <source>
        <dbReference type="ARBA" id="ARBA00023110"/>
    </source>
</evidence>
<dbReference type="GO" id="GO:0006515">
    <property type="term" value="P:protein quality control for misfolded or incompletely synthesized proteins"/>
    <property type="evidence" value="ECO:0007669"/>
    <property type="project" value="TreeGrafter"/>
</dbReference>
<dbReference type="PROSITE" id="PS51698">
    <property type="entry name" value="U_BOX"/>
    <property type="match status" value="1"/>
</dbReference>
<dbReference type="GO" id="GO:0045862">
    <property type="term" value="P:positive regulation of proteolysis"/>
    <property type="evidence" value="ECO:0007669"/>
    <property type="project" value="TreeGrafter"/>
</dbReference>
<reference evidence="8" key="2">
    <citation type="submission" date="2013-01" db="EMBL/GenBank/DDBJ databases">
        <title>The wheat powdery mildew genome reveals unique evolution of an obligate biotroph.</title>
        <authorList>
            <person name="Oberhaensli S."/>
            <person name="Wicker T."/>
            <person name="Keller B."/>
        </authorList>
    </citation>
    <scope>NUCLEOTIDE SEQUENCE</scope>
    <source>
        <strain evidence="8">96224</strain>
    </source>
</reference>
<sequence>MVNHHQTYSVQKSLEFKERGNKCFQTGNFKDAEAFYTESIKYDPNNPVLYTNRSMALLKLSLFNRVISDAEHAISLLPQNMKAYFQLAQAQLALDSSFDALLSAEKAHKLCLHEIQVGGKGGSSIGPITELVLRCKKINWERKECEKEKKRCKLLAEVISGLEGSRDREMDQLRSLGEDESTIKDVHEKYDSMVEETRKIWASATGERKREVPEWCVDNITFSVMLDPVVTKTGQSYDRSSIMEHLKRSKTDPLTREPLRLEDLRPNLALRSACEEFLEENGWAVDW</sequence>
<dbReference type="SMART" id="SM00028">
    <property type="entry name" value="TPR"/>
    <property type="match status" value="3"/>
</dbReference>
<keyword evidence="6" id="KW-0802">TPR repeat</keyword>
<gene>
    <name evidence="8" type="ORF">BGT96224_997</name>
    <name evidence="9" type="ORF">BGT96224V2_LOCUS4004</name>
</gene>
<comment type="catalytic activity">
    <reaction evidence="1">
        <text>S-ubiquitinyl-[E2 ubiquitin-conjugating enzyme]-L-cysteine + [acceptor protein]-L-lysine = [E2 ubiquitin-conjugating enzyme]-L-cysteine + N(6)-ubiquitinyl-[acceptor protein]-L-lysine.</text>
        <dbReference type="EC" id="2.3.2.27"/>
    </reaction>
</comment>
<dbReference type="GO" id="GO:0005737">
    <property type="term" value="C:cytoplasm"/>
    <property type="evidence" value="ECO:0007669"/>
    <property type="project" value="TreeGrafter"/>
</dbReference>
<keyword evidence="4" id="KW-0833">Ubl conjugation pathway</keyword>
<dbReference type="PANTHER" id="PTHR46803:SF2">
    <property type="entry name" value="E3 UBIQUITIN-PROTEIN LIGASE CHIP"/>
    <property type="match status" value="1"/>
</dbReference>
<evidence type="ECO:0000256" key="4">
    <source>
        <dbReference type="ARBA" id="ARBA00022786"/>
    </source>
</evidence>
<evidence type="ECO:0000256" key="6">
    <source>
        <dbReference type="PROSITE-ProRule" id="PRU00339"/>
    </source>
</evidence>
<dbReference type="Proteomes" id="UP000053110">
    <property type="component" value="Unassembled WGS sequence"/>
</dbReference>
<dbReference type="GO" id="GO:0043161">
    <property type="term" value="P:proteasome-mediated ubiquitin-dependent protein catabolic process"/>
    <property type="evidence" value="ECO:0007669"/>
    <property type="project" value="TreeGrafter"/>
</dbReference>
<protein>
    <submittedName>
        <fullName evidence="9">Bgt-997</fullName>
    </submittedName>
</protein>
<dbReference type="Gene3D" id="1.25.40.10">
    <property type="entry name" value="Tetratricopeptide repeat domain"/>
    <property type="match status" value="1"/>
</dbReference>
<dbReference type="InterPro" id="IPR003613">
    <property type="entry name" value="Ubox_domain"/>
</dbReference>
<dbReference type="GO" id="GO:0000209">
    <property type="term" value="P:protein polyubiquitination"/>
    <property type="evidence" value="ECO:0007669"/>
    <property type="project" value="TreeGrafter"/>
</dbReference>
<evidence type="ECO:0000313" key="9">
    <source>
        <dbReference type="EMBL" id="SUZ10825.1"/>
    </source>
</evidence>
<evidence type="ECO:0000256" key="3">
    <source>
        <dbReference type="ARBA" id="ARBA00022737"/>
    </source>
</evidence>
<dbReference type="InterPro" id="IPR013083">
    <property type="entry name" value="Znf_RING/FYVE/PHD"/>
</dbReference>
<dbReference type="OrthoDB" id="629492at2759"/>
<dbReference type="EMBL" id="UIGY01000098">
    <property type="protein sequence ID" value="SUZ10825.1"/>
    <property type="molecule type" value="Genomic_DNA"/>
</dbReference>
<evidence type="ECO:0000256" key="2">
    <source>
        <dbReference type="ARBA" id="ARBA00022679"/>
    </source>
</evidence>
<evidence type="ECO:0000313" key="10">
    <source>
        <dbReference type="Proteomes" id="UP000053110"/>
    </source>
</evidence>
<feature type="repeat" description="TPR" evidence="6">
    <location>
        <begin position="13"/>
        <end position="46"/>
    </location>
</feature>
<feature type="domain" description="U-box" evidence="7">
    <location>
        <begin position="211"/>
        <end position="284"/>
    </location>
</feature>
<dbReference type="PANTHER" id="PTHR46803">
    <property type="entry name" value="E3 UBIQUITIN-PROTEIN LIGASE CHIP"/>
    <property type="match status" value="1"/>
</dbReference>
<dbReference type="GO" id="GO:0051087">
    <property type="term" value="F:protein-folding chaperone binding"/>
    <property type="evidence" value="ECO:0007669"/>
    <property type="project" value="TreeGrafter"/>
</dbReference>
<dbReference type="InterPro" id="IPR011990">
    <property type="entry name" value="TPR-like_helical_dom_sf"/>
</dbReference>
<dbReference type="SUPFAM" id="SSF57850">
    <property type="entry name" value="RING/U-box"/>
    <property type="match status" value="1"/>
</dbReference>